<dbReference type="SUPFAM" id="SSF50156">
    <property type="entry name" value="PDZ domain-like"/>
    <property type="match status" value="1"/>
</dbReference>
<feature type="region of interest" description="Disordered" evidence="5">
    <location>
        <begin position="1322"/>
        <end position="1346"/>
    </location>
</feature>
<organism evidence="8 9">
    <name type="scientific">Pomacea canaliculata</name>
    <name type="common">Golden apple snail</name>
    <dbReference type="NCBI Taxonomy" id="400727"/>
    <lineage>
        <taxon>Eukaryota</taxon>
        <taxon>Metazoa</taxon>
        <taxon>Spiralia</taxon>
        <taxon>Lophotrochozoa</taxon>
        <taxon>Mollusca</taxon>
        <taxon>Gastropoda</taxon>
        <taxon>Caenogastropoda</taxon>
        <taxon>Architaenioglossa</taxon>
        <taxon>Ampullarioidea</taxon>
        <taxon>Ampullariidae</taxon>
        <taxon>Pomacea</taxon>
    </lineage>
</organism>
<proteinExistence type="inferred from homology"/>
<evidence type="ECO:0000313" key="8">
    <source>
        <dbReference type="EMBL" id="PVD26150.1"/>
    </source>
</evidence>
<dbReference type="GO" id="GO:0008017">
    <property type="term" value="F:microtubule binding"/>
    <property type="evidence" value="ECO:0007669"/>
    <property type="project" value="TreeGrafter"/>
</dbReference>
<dbReference type="InterPro" id="IPR001478">
    <property type="entry name" value="PDZ"/>
</dbReference>
<dbReference type="InterPro" id="IPR055439">
    <property type="entry name" value="Beta-prop_EML_1st"/>
</dbReference>
<keyword evidence="3" id="KW-0677">Repeat</keyword>
<feature type="repeat" description="WD" evidence="4">
    <location>
        <begin position="1700"/>
        <end position="1722"/>
    </location>
</feature>
<dbReference type="PROSITE" id="PS50082">
    <property type="entry name" value="WD_REPEATS_2"/>
    <property type="match status" value="6"/>
</dbReference>
<evidence type="ECO:0000313" key="9">
    <source>
        <dbReference type="Proteomes" id="UP000245119"/>
    </source>
</evidence>
<evidence type="ECO:0000256" key="6">
    <source>
        <dbReference type="SAM" id="Phobius"/>
    </source>
</evidence>
<dbReference type="InterPro" id="IPR011047">
    <property type="entry name" value="Quinoprotein_ADH-like_sf"/>
</dbReference>
<evidence type="ECO:0000256" key="3">
    <source>
        <dbReference type="ARBA" id="ARBA00022737"/>
    </source>
</evidence>
<dbReference type="InterPro" id="IPR050630">
    <property type="entry name" value="WD_repeat_EMAP"/>
</dbReference>
<dbReference type="InterPro" id="IPR015943">
    <property type="entry name" value="WD40/YVTN_repeat-like_dom_sf"/>
</dbReference>
<evidence type="ECO:0000259" key="7">
    <source>
        <dbReference type="PROSITE" id="PS50106"/>
    </source>
</evidence>
<feature type="repeat" description="WD" evidence="4">
    <location>
        <begin position="233"/>
        <end position="265"/>
    </location>
</feature>
<dbReference type="Pfam" id="PF03451">
    <property type="entry name" value="HELP"/>
    <property type="match status" value="3"/>
</dbReference>
<dbReference type="InterPro" id="IPR036322">
    <property type="entry name" value="WD40_repeat_dom_sf"/>
</dbReference>
<feature type="repeat" description="WD" evidence="4">
    <location>
        <begin position="559"/>
        <end position="591"/>
    </location>
</feature>
<feature type="domain" description="PDZ" evidence="7">
    <location>
        <begin position="1968"/>
        <end position="2045"/>
    </location>
</feature>
<accession>A0A2T7NY96</accession>
<dbReference type="Pfam" id="PF00595">
    <property type="entry name" value="PDZ"/>
    <property type="match status" value="1"/>
</dbReference>
<comment type="similarity">
    <text evidence="1">Belongs to the WD repeat EMAP family.</text>
</comment>
<dbReference type="STRING" id="400727.A0A2T7NY96"/>
<sequence length="2094" mass="230882">MADKTAPDSQLRLEWVFGYRGHQCRNNLYYTANKDLVYFVAGVGIVYNVRDRKQKFFLGHDDDIVSLTLHPDRTLVATGQIGKAPYICVWDTVTTETVSILKDGHQHGVGAVGFNKEGTRLVSVGMDQHSVINIWDWRRGKIIATARGHSDKVFDVQFQLYKENMVVSCGVKHIKFWSLSGNTLSPRKGVFGKTGEIQTMLCLAFGPESTTYAGTLSGDVYIWRESTLDRVVSLAHNGPVYTLAMCEEGFVSGGKDGIVKLWDVDFKPVTNISLVNAPSGYKGLCIRSVCSRGDYVLIGTQESEIFEVQIKNREKPKCWVQGHAEGELWALAVHPKKPIFATGSDDQTVRLWNMNSYELLSRTTVEQKVRSCSFDAEGQHLALGMMDGSFLVLNTRDLSEIIHIKDRKEVIHEMKYSPCGKFLAVGSNDNFVDIYSVEQRYKRVGTCSGSSSFITHIDWSVDSKFLQTNSGAGEHLFFRMPTGKQVTSKEEIQSIHWATFTGVLGAEVNGIWEKYTDTNDVNATDANFSAQVTVTGDDFGWVKLFRFPCLKKGAKFRKYVGHSAHVTNVRFSSDKQRVITTGGADHAIFQWRFLSQGTGHDDDLPDVHNAYVDSNSEGSDSELSDVASLDSDVEQEKQIQYQRCLYREDAAQMKKLIQQEIKPGEKRKQGPNDGLRLEYVHGYRGYDCRNNLFYTQTGEVVYHVAAVGIVYNKEKNQQRFYTEHSDDILCLCIHPLKDLIATGQVGRDPSIHVWDAETLKTGAILKGQHERGVCAVDFSADGRHLASVGLDDNHCIVVWDWKKGEKLATTRGHKDKIFVVKWNPFDATKLVTVGVKHIKFWNQTGGGFTSNRGTVGQVAKLCDMMCVSYGKTADVCFSGGADGNIFIWNGLVLQKVVKAHDGPGFVTGGKDGVIGLWDDQFEKCLKTYSIKKASIAQGSRGILTLESPAVRAIVLGHGKILVGTVTGEILEVDKAGPMSILAQGHMQGELWGLATHPAKPLYATVSDDKTLRIWSCEDAHQLISMKELKHAGRCVCFSPDGKFLAVGFKDGSFTVVNADTLDPVASFHHRKEEISDIRFSPDIGKYLAVASHDNFVDIYNVLGSKRIGTCKGASSYITHIDWDKKGKVLMVNSGAKELLFFEAPRGKRITINSSEIEKFSWSTWTGVLGAACEGVWPPKSDVTDVNAACLSPDNTLLATADDFGFVKLFSYPVKGKFAKYKKYVGHSAHVTNVRWTGDGRRLISTGGADTAVMVWTRQSVGERGLSKGDSDDSDTDSEEEGYDSDVEREKNIDYTTKIFATSVQRKEGVRPNLQEIEEVKKPAVSRNAPEPPKVKMAEPVTTGGKKRKITQVTNLELERIQGYRGFDARSNLFYVNDGSDIIFHAAGAGIVQNLSSGAQSFYLKHTDDIIALAVNKHPKFRNVIATAQISDVPTVHIWDASSKDTLSVLQGNHKTGICSLDFSCTGKMLLTVGLENEHNIIIWRWQDGVKVAGAPGHSKRIFRAEFRPDSDTQFVTVGVKHVKFWSVAGGQLVGKRGIIGAVASPSGPMYKMQTMLSVAFGTNNVTYTGAISGDVYVWQDSSLTRVVTKAHNGPVFAMFTTLRDGLLVTGGKEISSKDSGPVKLWDPEMKRCRAFPITEAGTALESVKSVCRAKGKILVGTRKNQILEVNEKTGNMQLLMSAHAEGLLWALDCHPLAARYITAGFDNTLRLWDIPNKSMVARMEVGSARSASFSPDGDLIAVGLKTGEFILLATAGFKLWGRKRDRSAPINDIRFSPDSKILAVGSEDCCVDFYDLTSGPSLTRTGYCKGIPSFVIQMDFSADSHYIRVSTGAYINQVFVVPAGNLLEDEAIINKITWNTWTSVLGKEVLGIWPKDSSKADINCADLSHLGNALATGDDFGSVKLFEFPCPDKFIYTSVVIQECREASVRKPPLQLPVGERDNDYSLPASKIGYPHEMSSNVTMISGLGFNIRGGIDLPHAPNDTGIFVTRIKEDGAAFKDRRLKEGDKILEVNGKNIERVTHNEAVQIFITAGNVVRMKVQHGAYAYIMKNIEAGRGFQRGSSSKKYIACAVVFLAIAGIGVFVVLRQRQQAS</sequence>
<dbReference type="PROSITE" id="PS50294">
    <property type="entry name" value="WD_REPEATS_REGION"/>
    <property type="match status" value="1"/>
</dbReference>
<keyword evidence="9" id="KW-1185">Reference proteome</keyword>
<comment type="caution">
    <text evidence="8">The sequence shown here is derived from an EMBL/GenBank/DDBJ whole genome shotgun (WGS) entry which is preliminary data.</text>
</comment>
<dbReference type="Pfam" id="PF23409">
    <property type="entry name" value="Beta-prop_EML"/>
    <property type="match status" value="3"/>
</dbReference>
<dbReference type="PANTHER" id="PTHR13720:SF33">
    <property type="entry name" value="HELP DOMAIN-CONTAINING PROTEIN"/>
    <property type="match status" value="1"/>
</dbReference>
<dbReference type="InterPro" id="IPR036034">
    <property type="entry name" value="PDZ_sf"/>
</dbReference>
<dbReference type="SUPFAM" id="SSF50998">
    <property type="entry name" value="Quinoprotein alcohol dehydrogenase-like"/>
    <property type="match status" value="1"/>
</dbReference>
<feature type="repeat" description="WD" evidence="4">
    <location>
        <begin position="1763"/>
        <end position="1804"/>
    </location>
</feature>
<dbReference type="FunFam" id="2.130.10.10:FF:000024">
    <property type="entry name" value="Putative echinoderm microtubule-associated protein-like 6"/>
    <property type="match status" value="2"/>
</dbReference>
<dbReference type="SUPFAM" id="SSF50978">
    <property type="entry name" value="WD40 repeat-like"/>
    <property type="match status" value="4"/>
</dbReference>
<name>A0A2T7NY96_POMCA</name>
<dbReference type="OrthoDB" id="47802at2759"/>
<dbReference type="Proteomes" id="UP000245119">
    <property type="component" value="Linkage Group LG8"/>
</dbReference>
<feature type="repeat" description="WD" evidence="4">
    <location>
        <begin position="330"/>
        <end position="362"/>
    </location>
</feature>
<dbReference type="PROSITE" id="PS50106">
    <property type="entry name" value="PDZ"/>
    <property type="match status" value="1"/>
</dbReference>
<dbReference type="InterPro" id="IPR055442">
    <property type="entry name" value="Beta-prop_EML-like_2nd"/>
</dbReference>
<dbReference type="SMART" id="SM00228">
    <property type="entry name" value="PDZ"/>
    <property type="match status" value="1"/>
</dbReference>
<keyword evidence="6" id="KW-0812">Transmembrane</keyword>
<dbReference type="Pfam" id="PF23414">
    <property type="entry name" value="Beta-prop_EML_2"/>
    <property type="match status" value="3"/>
</dbReference>
<feature type="repeat" description="WD" evidence="4">
    <location>
        <begin position="1223"/>
        <end position="1255"/>
    </location>
</feature>
<keyword evidence="6" id="KW-0472">Membrane</keyword>
<evidence type="ECO:0000256" key="5">
    <source>
        <dbReference type="SAM" id="MobiDB-lite"/>
    </source>
</evidence>
<dbReference type="FunFam" id="2.130.10.10:FF:000040">
    <property type="entry name" value="echinoderm microtubule-associated protein-like 6 isoform X1"/>
    <property type="match status" value="1"/>
</dbReference>
<feature type="compositionally biased region" description="Acidic residues" evidence="5">
    <location>
        <begin position="1271"/>
        <end position="1284"/>
    </location>
</feature>
<evidence type="ECO:0000256" key="1">
    <source>
        <dbReference type="ARBA" id="ARBA00006489"/>
    </source>
</evidence>
<feature type="transmembrane region" description="Helical" evidence="6">
    <location>
        <begin position="2067"/>
        <end position="2087"/>
    </location>
</feature>
<dbReference type="SMART" id="SM00320">
    <property type="entry name" value="WD40"/>
    <property type="match status" value="30"/>
</dbReference>
<keyword evidence="2 4" id="KW-0853">WD repeat</keyword>
<dbReference type="EMBL" id="PZQS01000008">
    <property type="protein sequence ID" value="PVD26150.1"/>
    <property type="molecule type" value="Genomic_DNA"/>
</dbReference>
<dbReference type="Gene3D" id="2.130.10.10">
    <property type="entry name" value="YVTN repeat-like/Quinoprotein amine dehydrogenase"/>
    <property type="match status" value="6"/>
</dbReference>
<dbReference type="InterPro" id="IPR005108">
    <property type="entry name" value="HELP"/>
</dbReference>
<evidence type="ECO:0000256" key="2">
    <source>
        <dbReference type="ARBA" id="ARBA00022574"/>
    </source>
</evidence>
<protein>
    <recommendedName>
        <fullName evidence="7">PDZ domain-containing protein</fullName>
    </recommendedName>
</protein>
<dbReference type="FunFam" id="2.130.10.10:FF:000044">
    <property type="entry name" value="echinoderm microtubule-associated protein-like 6 isoform X1"/>
    <property type="match status" value="1"/>
</dbReference>
<gene>
    <name evidence="8" type="ORF">C0Q70_13819</name>
</gene>
<dbReference type="PANTHER" id="PTHR13720">
    <property type="entry name" value="WD-40 REPEAT PROTEIN"/>
    <property type="match status" value="1"/>
</dbReference>
<evidence type="ECO:0000256" key="4">
    <source>
        <dbReference type="PROSITE-ProRule" id="PRU00221"/>
    </source>
</evidence>
<dbReference type="Gene3D" id="2.30.42.10">
    <property type="match status" value="1"/>
</dbReference>
<feature type="region of interest" description="Disordered" evidence="5">
    <location>
        <begin position="1262"/>
        <end position="1287"/>
    </location>
</feature>
<keyword evidence="6" id="KW-1133">Transmembrane helix</keyword>
<reference evidence="8 9" key="1">
    <citation type="submission" date="2018-04" db="EMBL/GenBank/DDBJ databases">
        <title>The genome of golden apple snail Pomacea canaliculata provides insight into stress tolerance and invasive adaptation.</title>
        <authorList>
            <person name="Liu C."/>
            <person name="Liu B."/>
            <person name="Ren Y."/>
            <person name="Zhang Y."/>
            <person name="Wang H."/>
            <person name="Li S."/>
            <person name="Jiang F."/>
            <person name="Yin L."/>
            <person name="Zhang G."/>
            <person name="Qian W."/>
            <person name="Fan W."/>
        </authorList>
    </citation>
    <scope>NUCLEOTIDE SEQUENCE [LARGE SCALE GENOMIC DNA]</scope>
    <source>
        <strain evidence="8">SZHN2017</strain>
        <tissue evidence="8">Muscle</tissue>
    </source>
</reference>
<dbReference type="InterPro" id="IPR001680">
    <property type="entry name" value="WD40_rpt"/>
</dbReference>